<feature type="transmembrane region" description="Helical" evidence="2">
    <location>
        <begin position="158"/>
        <end position="180"/>
    </location>
</feature>
<dbReference type="AlphaFoldDB" id="A0A7E4UZJ7"/>
<feature type="transmembrane region" description="Helical" evidence="2">
    <location>
        <begin position="81"/>
        <end position="100"/>
    </location>
</feature>
<name>A0A7E4UZJ7_PANRE</name>
<keyword evidence="2" id="KW-0812">Transmembrane</keyword>
<keyword evidence="2" id="KW-1133">Transmembrane helix</keyword>
<evidence type="ECO:0000256" key="2">
    <source>
        <dbReference type="SAM" id="Phobius"/>
    </source>
</evidence>
<feature type="transmembrane region" description="Helical" evidence="2">
    <location>
        <begin position="279"/>
        <end position="296"/>
    </location>
</feature>
<feature type="transmembrane region" description="Helical" evidence="2">
    <location>
        <begin position="12"/>
        <end position="32"/>
    </location>
</feature>
<evidence type="ECO:0000313" key="3">
    <source>
        <dbReference type="Proteomes" id="UP000492821"/>
    </source>
</evidence>
<dbReference type="InterPro" id="IPR004151">
    <property type="entry name" value="7TM_GPCR_serpentine_rcpt_Sre"/>
</dbReference>
<dbReference type="GO" id="GO:0016020">
    <property type="term" value="C:membrane"/>
    <property type="evidence" value="ECO:0007669"/>
    <property type="project" value="InterPro"/>
</dbReference>
<dbReference type="InterPro" id="IPR052860">
    <property type="entry name" value="NRL-GPCR1"/>
</dbReference>
<feature type="transmembrane region" description="Helical" evidence="2">
    <location>
        <begin position="239"/>
        <end position="259"/>
    </location>
</feature>
<organism evidence="3 4">
    <name type="scientific">Panagrellus redivivus</name>
    <name type="common">Microworm</name>
    <dbReference type="NCBI Taxonomy" id="6233"/>
    <lineage>
        <taxon>Eukaryota</taxon>
        <taxon>Metazoa</taxon>
        <taxon>Ecdysozoa</taxon>
        <taxon>Nematoda</taxon>
        <taxon>Chromadorea</taxon>
        <taxon>Rhabditida</taxon>
        <taxon>Tylenchina</taxon>
        <taxon>Panagrolaimomorpha</taxon>
        <taxon>Panagrolaimoidea</taxon>
        <taxon>Panagrolaimidae</taxon>
        <taxon>Panagrellus</taxon>
    </lineage>
</organism>
<feature type="transmembrane region" description="Helical" evidence="2">
    <location>
        <begin position="44"/>
        <end position="69"/>
    </location>
</feature>
<keyword evidence="2" id="KW-0472">Membrane</keyword>
<dbReference type="PANTHER" id="PTHR47521">
    <property type="entry name" value="SERPENTINE RECEPTOR, CLASS E (EPSILON)-RELATED"/>
    <property type="match status" value="1"/>
</dbReference>
<dbReference type="WBParaSite" id="Pan_g14482.t1">
    <property type="protein sequence ID" value="Pan_g14482.t1"/>
    <property type="gene ID" value="Pan_g14482"/>
</dbReference>
<reference evidence="4" key="2">
    <citation type="submission" date="2020-10" db="UniProtKB">
        <authorList>
            <consortium name="WormBaseParasite"/>
        </authorList>
    </citation>
    <scope>IDENTIFICATION</scope>
</reference>
<keyword evidence="3" id="KW-1185">Reference proteome</keyword>
<dbReference type="Pfam" id="PF03125">
    <property type="entry name" value="Sre"/>
    <property type="match status" value="1"/>
</dbReference>
<reference evidence="3" key="1">
    <citation type="journal article" date="2013" name="Genetics">
        <title>The draft genome and transcriptome of Panagrellus redivivus are shaped by the harsh demands of a free-living lifestyle.</title>
        <authorList>
            <person name="Srinivasan J."/>
            <person name="Dillman A.R."/>
            <person name="Macchietto M.G."/>
            <person name="Heikkinen L."/>
            <person name="Lakso M."/>
            <person name="Fracchia K.M."/>
            <person name="Antoshechkin I."/>
            <person name="Mortazavi A."/>
            <person name="Wong G."/>
            <person name="Sternberg P.W."/>
        </authorList>
    </citation>
    <scope>NUCLEOTIDE SEQUENCE [LARGE SCALE GENOMIC DNA]</scope>
    <source>
        <strain evidence="3">MT8872</strain>
    </source>
</reference>
<protein>
    <submittedName>
        <fullName evidence="4">DUF4328 domain-containing protein</fullName>
    </submittedName>
</protein>
<dbReference type="PANTHER" id="PTHR47521:SF7">
    <property type="entry name" value="SERPENTINE RECEPTOR CLASS EPSILON-6"/>
    <property type="match status" value="1"/>
</dbReference>
<feature type="transmembrane region" description="Helical" evidence="2">
    <location>
        <begin position="186"/>
        <end position="207"/>
    </location>
</feature>
<accession>A0A7E4UZJ7</accession>
<evidence type="ECO:0000256" key="1">
    <source>
        <dbReference type="ARBA" id="ARBA00006803"/>
    </source>
</evidence>
<comment type="similarity">
    <text evidence="1">Belongs to the nematode receptor-like protein sre family.</text>
</comment>
<evidence type="ECO:0000313" key="4">
    <source>
        <dbReference type="WBParaSite" id="Pan_g14482.t1"/>
    </source>
</evidence>
<proteinExistence type="inferred from homology"/>
<sequence>MPLSTESLEMFWTLKGIVGIASWFISEGVFVAKYQISDYLDDTTFALAVVEHLFELIGLPFVIFVLFYFPTHLAIHSNLRQILQSIGLATLVGTITKWLTSLHSIVDYQLLDPKINNTLWAMHDTCRAYYYTVPPLMALERTFATYLVDYENASNTTLLGVAIFLTWSLSFGVLCVFYFADEVTAPVFLAYIILNIFFAAYFIYLYFINRRHYLSKVFQAHSLSDRYQHAENIRLIKPILIIQLMILIYLTYSSIWMILYRYVAIRTTVGRNYWGRFWHLGYGILSFALPMPFVNVNPNIVKAFR</sequence>
<dbReference type="GO" id="GO:0007606">
    <property type="term" value="P:sensory perception of chemical stimulus"/>
    <property type="evidence" value="ECO:0007669"/>
    <property type="project" value="InterPro"/>
</dbReference>
<dbReference type="Proteomes" id="UP000492821">
    <property type="component" value="Unassembled WGS sequence"/>
</dbReference>